<dbReference type="PANTHER" id="PTHR45036:SF1">
    <property type="entry name" value="METHYLTRANSFERASE LIKE 7A"/>
    <property type="match status" value="1"/>
</dbReference>
<comment type="caution">
    <text evidence="5">The sequence shown here is derived from an EMBL/GenBank/DDBJ whole genome shotgun (WGS) entry which is preliminary data.</text>
</comment>
<dbReference type="SUPFAM" id="SSF53335">
    <property type="entry name" value="S-adenosyl-L-methionine-dependent methyltransferases"/>
    <property type="match status" value="1"/>
</dbReference>
<dbReference type="InterPro" id="IPR029063">
    <property type="entry name" value="SAM-dependent_MTases_sf"/>
</dbReference>
<dbReference type="GO" id="GO:0032259">
    <property type="term" value="P:methylation"/>
    <property type="evidence" value="ECO:0007669"/>
    <property type="project" value="UniProtKB-KW"/>
</dbReference>
<feature type="domain" description="Methyltransferase type 11" evidence="4">
    <location>
        <begin position="37"/>
        <end position="131"/>
    </location>
</feature>
<dbReference type="RefSeq" id="WP_071062340.1">
    <property type="nucleotide sequence ID" value="NZ_MAXA01000136.1"/>
</dbReference>
<evidence type="ECO:0000256" key="1">
    <source>
        <dbReference type="ARBA" id="ARBA00022603"/>
    </source>
</evidence>
<evidence type="ECO:0000313" key="6">
    <source>
        <dbReference type="Proteomes" id="UP000179769"/>
    </source>
</evidence>
<dbReference type="OrthoDB" id="65624at2"/>
<dbReference type="InterPro" id="IPR013216">
    <property type="entry name" value="Methyltransf_11"/>
</dbReference>
<dbReference type="Pfam" id="PF08241">
    <property type="entry name" value="Methyltransf_11"/>
    <property type="match status" value="1"/>
</dbReference>
<dbReference type="InterPro" id="IPR023576">
    <property type="entry name" value="UbiE/COQ5_MeTrFase_CS"/>
</dbReference>
<keyword evidence="1 5" id="KW-0489">Methyltransferase</keyword>
<dbReference type="InterPro" id="IPR052356">
    <property type="entry name" value="Thiol_S-MT"/>
</dbReference>
<evidence type="ECO:0000256" key="3">
    <source>
        <dbReference type="ARBA" id="ARBA00022691"/>
    </source>
</evidence>
<evidence type="ECO:0000256" key="2">
    <source>
        <dbReference type="ARBA" id="ARBA00022679"/>
    </source>
</evidence>
<protein>
    <submittedName>
        <fullName evidence="5">Methyltransferase type 11</fullName>
    </submittedName>
</protein>
<gene>
    <name evidence="5" type="ORF">BBK14_15545</name>
</gene>
<keyword evidence="3" id="KW-0949">S-adenosyl-L-methionine</keyword>
<evidence type="ECO:0000259" key="4">
    <source>
        <dbReference type="Pfam" id="PF08241"/>
    </source>
</evidence>
<evidence type="ECO:0000313" key="5">
    <source>
        <dbReference type="EMBL" id="OHV34521.1"/>
    </source>
</evidence>
<sequence length="204" mass="22282">MGFYDDQVLPRFIDLALGRPVETTRARVVSGLTGEVLEIGFGSGRNLPHLPPQVTRLLAVEPAVVGRRLAAGRLAATAVPVEFVGDDGQRLPVPDTSVDHVLVTWTLCTIPDVERALGEVHRVLRPGGTLHFVEHGRSPRPGVARWQDRLTPLWGRCFGGCHLNRPVDRLIENAGLTLDTIETYRMGGPEFFGFAYEGIASKAD</sequence>
<organism evidence="5 6">
    <name type="scientific">Parafrankia soli</name>
    <dbReference type="NCBI Taxonomy" id="2599596"/>
    <lineage>
        <taxon>Bacteria</taxon>
        <taxon>Bacillati</taxon>
        <taxon>Actinomycetota</taxon>
        <taxon>Actinomycetes</taxon>
        <taxon>Frankiales</taxon>
        <taxon>Frankiaceae</taxon>
        <taxon>Parafrankia</taxon>
    </lineage>
</organism>
<dbReference type="GO" id="GO:0008757">
    <property type="term" value="F:S-adenosylmethionine-dependent methyltransferase activity"/>
    <property type="evidence" value="ECO:0007669"/>
    <property type="project" value="InterPro"/>
</dbReference>
<dbReference type="CDD" id="cd02440">
    <property type="entry name" value="AdoMet_MTases"/>
    <property type="match status" value="1"/>
</dbReference>
<name>A0A1S1QM65_9ACTN</name>
<accession>A0A1S1QM65</accession>
<reference evidence="6" key="1">
    <citation type="submission" date="2016-07" db="EMBL/GenBank/DDBJ databases">
        <title>Frankia sp. NRRL B-16219 Genome sequencing.</title>
        <authorList>
            <person name="Ghodhbane-Gtari F."/>
            <person name="Swanson E."/>
            <person name="Gueddou A."/>
            <person name="Louati M."/>
            <person name="Nouioui I."/>
            <person name="Hezbri K."/>
            <person name="Abebe-Akele F."/>
            <person name="Simpson S."/>
            <person name="Morris K."/>
            <person name="Thomas K."/>
            <person name="Gtari M."/>
            <person name="Tisa L.S."/>
        </authorList>
    </citation>
    <scope>NUCLEOTIDE SEQUENCE [LARGE SCALE GENOMIC DNA]</scope>
    <source>
        <strain evidence="6">NRRL B-16219</strain>
    </source>
</reference>
<dbReference type="AlphaFoldDB" id="A0A1S1QM65"/>
<dbReference type="PANTHER" id="PTHR45036">
    <property type="entry name" value="METHYLTRANSFERASE LIKE 7B"/>
    <property type="match status" value="1"/>
</dbReference>
<dbReference type="PROSITE" id="PS01184">
    <property type="entry name" value="UBIE_2"/>
    <property type="match status" value="1"/>
</dbReference>
<dbReference type="Proteomes" id="UP000179769">
    <property type="component" value="Unassembled WGS sequence"/>
</dbReference>
<dbReference type="EMBL" id="MAXA01000136">
    <property type="protein sequence ID" value="OHV34521.1"/>
    <property type="molecule type" value="Genomic_DNA"/>
</dbReference>
<keyword evidence="6" id="KW-1185">Reference proteome</keyword>
<proteinExistence type="predicted"/>
<keyword evidence="2 5" id="KW-0808">Transferase</keyword>
<dbReference type="Gene3D" id="3.40.50.150">
    <property type="entry name" value="Vaccinia Virus protein VP39"/>
    <property type="match status" value="1"/>
</dbReference>